<name>A0A5K7S8E2_9BACT</name>
<organism evidence="1 2">
    <name type="scientific">Aquipluma nitroreducens</name>
    <dbReference type="NCBI Taxonomy" id="2010828"/>
    <lineage>
        <taxon>Bacteria</taxon>
        <taxon>Pseudomonadati</taxon>
        <taxon>Bacteroidota</taxon>
        <taxon>Bacteroidia</taxon>
        <taxon>Marinilabiliales</taxon>
        <taxon>Prolixibacteraceae</taxon>
        <taxon>Aquipluma</taxon>
    </lineage>
</organism>
<dbReference type="AlphaFoldDB" id="A0A5K7S8E2"/>
<reference evidence="1" key="1">
    <citation type="journal article" date="2020" name="Int. J. Syst. Evol. Microbiol.">
        <title>Aquipluma nitroreducens gen. nov. sp. nov., a novel facultatively anaerobic bacterium isolated from a freshwater lake.</title>
        <authorList>
            <person name="Watanabe M."/>
            <person name="Kojima H."/>
            <person name="Fukui M."/>
        </authorList>
    </citation>
    <scope>NUCLEOTIDE SEQUENCE</scope>
    <source>
        <strain evidence="1">MeG22</strain>
    </source>
</reference>
<gene>
    <name evidence="1" type="ORF">AQPE_1980</name>
</gene>
<keyword evidence="2" id="KW-1185">Reference proteome</keyword>
<accession>A0A5K7S8E2</accession>
<dbReference type="Proteomes" id="UP001193389">
    <property type="component" value="Chromosome"/>
</dbReference>
<evidence type="ECO:0000313" key="1">
    <source>
        <dbReference type="EMBL" id="BBE17823.1"/>
    </source>
</evidence>
<evidence type="ECO:0000313" key="2">
    <source>
        <dbReference type="Proteomes" id="UP001193389"/>
    </source>
</evidence>
<dbReference type="KEGG" id="anf:AQPE_1980"/>
<sequence length="352" mass="40212">MSMAAIAMVLTVFNACTKDELKTSPEEGILKAGKIVDVYLEGDYLVVKNFGIVDSLKKVLQNKSLEEQSSWENQLGLKSAKTFRAQASDKLAGFQNQVDAENYIKELIKEGYFSMRDSSMCYPFYNFSWDCVLNKNGVIKIGDVLYCFQKDAEIAILDGKSTTLRQFLQNSQGYDQSKVKVIPFQKLKSTTPTNYGLVKNVAQSGSNYRFTLGLFWSQSIINVFNGAQWIDVQEGVKYELYYHNETKTSWWWNDNRTYFYRQHISYDMGGNYDPIMQNYFNRVSNYTSGSWYSVNSSQLANVYVDINTWHFGSWYDIGSFLSYPGATIYNFCDKGACDSFGGQNNPITLTVN</sequence>
<proteinExistence type="predicted"/>
<protein>
    <submittedName>
        <fullName evidence="1">Uncharacterized protein</fullName>
    </submittedName>
</protein>
<dbReference type="EMBL" id="AP018694">
    <property type="protein sequence ID" value="BBE17823.1"/>
    <property type="molecule type" value="Genomic_DNA"/>
</dbReference>